<dbReference type="EMBL" id="MU839831">
    <property type="protein sequence ID" value="KAK1757292.1"/>
    <property type="molecule type" value="Genomic_DNA"/>
</dbReference>
<keyword evidence="7 9" id="KW-0539">Nucleus</keyword>
<proteinExistence type="inferred from homology"/>
<keyword evidence="5 9" id="KW-0547">Nucleotide-binding</keyword>
<accession>A0AAJ0BFZ5</accession>
<dbReference type="InterPro" id="IPR007807">
    <property type="entry name" value="TcmA/NAT10_helicase"/>
</dbReference>
<comment type="subunit">
    <text evidence="9">Interacts with TAN1.</text>
</comment>
<comment type="function">
    <text evidence="9">RNA cytidine acetyltransferase with specificity toward both 18S rRNA and tRNAs. Catalyzes the formation of N(4)-acetylcytidine (ac4C) in 18S rRNA. Required for early nucleolar cleavages of precursor rRNA at sites A0, A1 and A2 during 18S rRNA synthesis. Catalyzes the formation of ac4C in serine and leucine tRNAs. Requires the tRNA-binding adapter protein TAN1 for full tRNA acetyltransferase activity but not for 18S rRNA acetylation.</text>
</comment>
<organism evidence="15 16">
    <name type="scientific">Echria macrotheca</name>
    <dbReference type="NCBI Taxonomy" id="438768"/>
    <lineage>
        <taxon>Eukaryota</taxon>
        <taxon>Fungi</taxon>
        <taxon>Dikarya</taxon>
        <taxon>Ascomycota</taxon>
        <taxon>Pezizomycotina</taxon>
        <taxon>Sordariomycetes</taxon>
        <taxon>Sordariomycetidae</taxon>
        <taxon>Sordariales</taxon>
        <taxon>Schizotheciaceae</taxon>
        <taxon>Echria</taxon>
    </lineage>
</organism>
<keyword evidence="2 9" id="KW-0698">rRNA processing</keyword>
<evidence type="ECO:0000256" key="3">
    <source>
        <dbReference type="ARBA" id="ARBA00022679"/>
    </source>
</evidence>
<evidence type="ECO:0000256" key="7">
    <source>
        <dbReference type="ARBA" id="ARBA00023242"/>
    </source>
</evidence>
<evidence type="ECO:0000256" key="8">
    <source>
        <dbReference type="ARBA" id="ARBA00023315"/>
    </source>
</evidence>
<dbReference type="GO" id="GO:1904812">
    <property type="term" value="P:rRNA acetylation involved in maturation of SSU-rRNA"/>
    <property type="evidence" value="ECO:0007669"/>
    <property type="project" value="InterPro"/>
</dbReference>
<feature type="region of interest" description="Disordered" evidence="10">
    <location>
        <begin position="1015"/>
        <end position="1070"/>
    </location>
</feature>
<dbReference type="EC" id="2.3.1.-" evidence="9"/>
<dbReference type="PANTHER" id="PTHR10925:SF5">
    <property type="entry name" value="RNA CYTIDINE ACETYLTRANSFERASE"/>
    <property type="match status" value="1"/>
</dbReference>
<dbReference type="FunFam" id="3.40.50.11040:FF:000002">
    <property type="entry name" value="RNA cytidine acetyltransferase"/>
    <property type="match status" value="1"/>
</dbReference>
<dbReference type="AlphaFoldDB" id="A0AAJ0BFZ5"/>
<keyword evidence="4 9" id="KW-0819">tRNA processing</keyword>
<comment type="catalytic activity">
    <reaction evidence="9">
        <text>a cytidine in tRNA + acetyl-CoA + ATP + H2O = an N(4)-acetylcytidine in tRNA + ADP + phosphate + CoA + H(+)</text>
        <dbReference type="Rhea" id="RHEA:53876"/>
        <dbReference type="Rhea" id="RHEA-COMP:13670"/>
        <dbReference type="Rhea" id="RHEA-COMP:13671"/>
        <dbReference type="ChEBI" id="CHEBI:15377"/>
        <dbReference type="ChEBI" id="CHEBI:15378"/>
        <dbReference type="ChEBI" id="CHEBI:30616"/>
        <dbReference type="ChEBI" id="CHEBI:43474"/>
        <dbReference type="ChEBI" id="CHEBI:57287"/>
        <dbReference type="ChEBI" id="CHEBI:57288"/>
        <dbReference type="ChEBI" id="CHEBI:74900"/>
        <dbReference type="ChEBI" id="CHEBI:82748"/>
        <dbReference type="ChEBI" id="CHEBI:456216"/>
    </reaction>
</comment>
<dbReference type="Pfam" id="PF13725">
    <property type="entry name" value="tRNA_bind_2"/>
    <property type="match status" value="1"/>
</dbReference>
<dbReference type="InterPro" id="IPR027992">
    <property type="entry name" value="tRNA_bind_dom"/>
</dbReference>
<dbReference type="HAMAP" id="MF_03211">
    <property type="entry name" value="RNA_acetyltr_Nat10"/>
    <property type="match status" value="1"/>
</dbReference>
<dbReference type="Gene3D" id="3.40.630.30">
    <property type="match status" value="1"/>
</dbReference>
<feature type="domain" description="TcmA/NAT10 helicase" evidence="11">
    <location>
        <begin position="282"/>
        <end position="496"/>
    </location>
</feature>
<dbReference type="Gene3D" id="3.40.50.300">
    <property type="entry name" value="P-loop containing nucleotide triphosphate hydrolases"/>
    <property type="match status" value="1"/>
</dbReference>
<dbReference type="GO" id="GO:0051391">
    <property type="term" value="P:tRNA acetylation"/>
    <property type="evidence" value="ECO:0007669"/>
    <property type="project" value="UniProtKB-UniRule"/>
</dbReference>
<dbReference type="GO" id="GO:0000049">
    <property type="term" value="F:tRNA binding"/>
    <property type="evidence" value="ECO:0007669"/>
    <property type="project" value="TreeGrafter"/>
</dbReference>
<evidence type="ECO:0000259" key="11">
    <source>
        <dbReference type="Pfam" id="PF05127"/>
    </source>
</evidence>
<dbReference type="Pfam" id="PF05127">
    <property type="entry name" value="NAT10_TcmA_helicase"/>
    <property type="match status" value="1"/>
</dbReference>
<comment type="caution">
    <text evidence="15">The sequence shown here is derived from an EMBL/GenBank/DDBJ whole genome shotgun (WGS) entry which is preliminary data.</text>
</comment>
<comment type="catalytic activity">
    <reaction evidence="9">
        <text>a cytidine in 18S rRNA + acetyl-CoA + ATP + H2O = an N(4)-acetylcytidine in 18S rRNA + ADP + phosphate + CoA + H(+)</text>
        <dbReference type="Rhea" id="RHEA:51424"/>
        <dbReference type="Rhea" id="RHEA-COMP:13575"/>
        <dbReference type="Rhea" id="RHEA-COMP:13576"/>
        <dbReference type="ChEBI" id="CHEBI:15377"/>
        <dbReference type="ChEBI" id="CHEBI:15378"/>
        <dbReference type="ChEBI" id="CHEBI:30616"/>
        <dbReference type="ChEBI" id="CHEBI:43474"/>
        <dbReference type="ChEBI" id="CHEBI:57287"/>
        <dbReference type="ChEBI" id="CHEBI:57288"/>
        <dbReference type="ChEBI" id="CHEBI:74900"/>
        <dbReference type="ChEBI" id="CHEBI:82748"/>
        <dbReference type="ChEBI" id="CHEBI:456216"/>
    </reaction>
</comment>
<dbReference type="PANTHER" id="PTHR10925">
    <property type="entry name" value="N-ACETYLTRANSFERASE 10"/>
    <property type="match status" value="1"/>
</dbReference>
<dbReference type="InterPro" id="IPR000182">
    <property type="entry name" value="GNAT_dom"/>
</dbReference>
<dbReference type="Pfam" id="PF08351">
    <property type="entry name" value="TmcA_N"/>
    <property type="match status" value="1"/>
</dbReference>
<gene>
    <name evidence="9" type="primary">NAT10</name>
    <name evidence="15" type="ORF">QBC47DRAFT_178143</name>
</gene>
<name>A0AAJ0BFZ5_9PEZI</name>
<dbReference type="GO" id="GO:1990883">
    <property type="term" value="F:18S rRNA cytidine N-acetyltransferase activity"/>
    <property type="evidence" value="ECO:0007669"/>
    <property type="project" value="TreeGrafter"/>
</dbReference>
<dbReference type="Pfam" id="PF13718">
    <property type="entry name" value="GNAT_acetyltr_2"/>
    <property type="match status" value="1"/>
</dbReference>
<keyword evidence="8 9" id="KW-0012">Acyltransferase</keyword>
<feature type="domain" description="TmcA/NAT10 N-terminal" evidence="12">
    <location>
        <begin position="9"/>
        <end position="202"/>
    </location>
</feature>
<evidence type="ECO:0000256" key="4">
    <source>
        <dbReference type="ARBA" id="ARBA00022694"/>
    </source>
</evidence>
<keyword evidence="16" id="KW-1185">Reference proteome</keyword>
<feature type="binding site" evidence="9">
    <location>
        <begin position="637"/>
        <end position="639"/>
    </location>
    <ligand>
        <name>acetyl-CoA</name>
        <dbReference type="ChEBI" id="CHEBI:57288"/>
    </ligand>
</feature>
<evidence type="ECO:0000256" key="5">
    <source>
        <dbReference type="ARBA" id="ARBA00022741"/>
    </source>
</evidence>
<feature type="binding site" evidence="9">
    <location>
        <begin position="287"/>
        <end position="296"/>
    </location>
    <ligand>
        <name>ATP</name>
        <dbReference type="ChEBI" id="CHEBI:30616"/>
    </ligand>
</feature>
<comment type="similarity">
    <text evidence="9">Belongs to the RNA cytidine acetyltransferase family. NAT10 subfamily.</text>
</comment>
<comment type="subcellular location">
    <subcellularLocation>
        <location evidence="1 9">Nucleus</location>
        <location evidence="1 9">Nucleolus</location>
    </subcellularLocation>
</comment>
<keyword evidence="6 9" id="KW-0067">ATP-binding</keyword>
<sequence>MPQKAVDSRIPALMRNAILEKKRSFFVVVGDHSKEAIVYLYTILSNQEAKRNKSVLWAYKNKLLGFTSHRKKRENKIKKEIKRGTREVNSEDPFELFISLNDIRYVYYKETEKILGNTYGICILQDFEAITPNILARTIETVEGGGMVILLLKGMNSLKQLYTLSMDVHSRYRTEAHEDVVARFNERFILSLGSCDSCLVVDDELNVLPISGGKGVKPLPPPDEDEPLSASKKELQKIKESLLDTQPIGSLVQLARTTDQVKSLLTFVDAVAEKTLRNTVTLTAARGRGKSAAMGLAIAAAVAYGYSNIFITSPSPENLKTLFEFVFKGFDALDYKDHADYSIIQSTNPDFNKAIVRVNIHRNHRQTIQYFRPQDSHILGQAELVVIDEAAAIPLPLVRKLMGPYLVFMASTISGYEGTGRSLSLKLIKQLREQSISGTASNGEGAVEVDRSSGRATKDTSFQGGRSLKEITLSEPIRYSQGDSVEKWLNTLLCLDATLPRSKISSQGCPDPSQCELLHVNRDTLFSFHPVSEKFLQQMVALYVASHYKNSPNDLQLMSDAPAHELFVLTAPIVEGRLPEPLCVIQVSLEGKISRQSILNSLSRGQQPAGDLIPWLVSQQFQDDEFASLSGARVVRIATNPDYMSMGYGSKALALLVDYYEGKFANLSEDDAMIDQPTIPRVTDAELAKGSLFDDIKVRDMSELPPLFAKLAERRPERLDYVGVSYGLTSPLLKFWKRASFAPVYLRQTANDLTGEHTCVMLRPLKEESDQTWLGAFANDFHRRFLSLLAFNFREFPPALALTIEEAARVGAQLDPASEPPELTKEELDRILTPFDHKRLEAYSNGLLDYRVVLDLIPAVTQLFFAGRLKSSISLPAMQRAILLAVGLQHKEVETSADELNMPVSQFLAIFMKILRKIMGHLGSLVSGAMAAEMPDPRAIGVSTENASGAHDDEVIDNKYVPLAANLDDELEEGGDEAVRELRAKQRELIDSLPLDQYEIEGGVAEWEDAERRALQAAKSGKAAPLVSVKTHKAKRKASPEPTEKQDDGHGERGHRKSKKVKKDKKDKKR</sequence>
<protein>
    <recommendedName>
        <fullName evidence="9">RNA cytidine acetyltransferase</fullName>
        <ecNumber evidence="9">2.3.1.-</ecNumber>
    </recommendedName>
    <alternativeName>
        <fullName evidence="9">18S rRNA cytosine acetyltransferase</fullName>
    </alternativeName>
</protein>
<evidence type="ECO:0000256" key="6">
    <source>
        <dbReference type="ARBA" id="ARBA00022840"/>
    </source>
</evidence>
<feature type="domain" description="Possible tRNA binding" evidence="14">
    <location>
        <begin position="773"/>
        <end position="1011"/>
    </location>
</feature>
<dbReference type="Gene3D" id="3.40.50.11040">
    <property type="match status" value="1"/>
</dbReference>
<evidence type="ECO:0000259" key="12">
    <source>
        <dbReference type="Pfam" id="PF08351"/>
    </source>
</evidence>
<feature type="binding site" evidence="9">
    <location>
        <position position="738"/>
    </location>
    <ligand>
        <name>acetyl-CoA</name>
        <dbReference type="ChEBI" id="CHEBI:57288"/>
    </ligand>
</feature>
<dbReference type="GO" id="GO:0005730">
    <property type="term" value="C:nucleolus"/>
    <property type="evidence" value="ECO:0007669"/>
    <property type="project" value="UniProtKB-SubCell"/>
</dbReference>
<evidence type="ECO:0000259" key="13">
    <source>
        <dbReference type="Pfam" id="PF13718"/>
    </source>
</evidence>
<dbReference type="InterPro" id="IPR013562">
    <property type="entry name" value="TmcA/NAT10_N"/>
</dbReference>
<evidence type="ECO:0000256" key="10">
    <source>
        <dbReference type="SAM" id="MobiDB-lite"/>
    </source>
</evidence>
<feature type="binding site" evidence="9">
    <location>
        <position position="478"/>
    </location>
    <ligand>
        <name>ATP</name>
        <dbReference type="ChEBI" id="CHEBI:30616"/>
    </ligand>
</feature>
<dbReference type="Proteomes" id="UP001239445">
    <property type="component" value="Unassembled WGS sequence"/>
</dbReference>
<feature type="compositionally biased region" description="Basic and acidic residues" evidence="10">
    <location>
        <begin position="448"/>
        <end position="458"/>
    </location>
</feature>
<dbReference type="InterPro" id="IPR027417">
    <property type="entry name" value="P-loop_NTPase"/>
</dbReference>
<dbReference type="GO" id="GO:0030686">
    <property type="term" value="C:90S preribosome"/>
    <property type="evidence" value="ECO:0007669"/>
    <property type="project" value="TreeGrafter"/>
</dbReference>
<evidence type="ECO:0000313" key="15">
    <source>
        <dbReference type="EMBL" id="KAK1757292.1"/>
    </source>
</evidence>
<evidence type="ECO:0000256" key="9">
    <source>
        <dbReference type="HAMAP-Rule" id="MF_03211"/>
    </source>
</evidence>
<dbReference type="InterPro" id="IPR032672">
    <property type="entry name" value="TmcA/NAT10/Kre33"/>
</dbReference>
<dbReference type="GO" id="GO:0005524">
    <property type="term" value="F:ATP binding"/>
    <property type="evidence" value="ECO:0007669"/>
    <property type="project" value="UniProtKB-UniRule"/>
</dbReference>
<evidence type="ECO:0000256" key="2">
    <source>
        <dbReference type="ARBA" id="ARBA00022552"/>
    </source>
</evidence>
<evidence type="ECO:0000259" key="14">
    <source>
        <dbReference type="Pfam" id="PF13725"/>
    </source>
</evidence>
<feature type="compositionally biased region" description="Basic residues" evidence="10">
    <location>
        <begin position="1053"/>
        <end position="1070"/>
    </location>
</feature>
<feature type="compositionally biased region" description="Basic and acidic residues" evidence="10">
    <location>
        <begin position="1038"/>
        <end position="1052"/>
    </location>
</feature>
<evidence type="ECO:0000313" key="16">
    <source>
        <dbReference type="Proteomes" id="UP001239445"/>
    </source>
</evidence>
<feature type="domain" description="N-acetyltransferase" evidence="13">
    <location>
        <begin position="538"/>
        <end position="766"/>
    </location>
</feature>
<feature type="region of interest" description="Disordered" evidence="10">
    <location>
        <begin position="439"/>
        <end position="462"/>
    </location>
</feature>
<feature type="binding site" evidence="9">
    <location>
        <begin position="644"/>
        <end position="650"/>
    </location>
    <ligand>
        <name>acetyl-CoA</name>
        <dbReference type="ChEBI" id="CHEBI:57288"/>
    </ligand>
</feature>
<evidence type="ECO:0000256" key="1">
    <source>
        <dbReference type="ARBA" id="ARBA00004604"/>
    </source>
</evidence>
<keyword evidence="3 9" id="KW-0808">Transferase</keyword>
<dbReference type="InterPro" id="IPR033688">
    <property type="entry name" value="NAT10"/>
</dbReference>
<reference evidence="15" key="1">
    <citation type="submission" date="2023-06" db="EMBL/GenBank/DDBJ databases">
        <title>Genome-scale phylogeny and comparative genomics of the fungal order Sordariales.</title>
        <authorList>
            <consortium name="Lawrence Berkeley National Laboratory"/>
            <person name="Hensen N."/>
            <person name="Bonometti L."/>
            <person name="Westerberg I."/>
            <person name="Brannstrom I.O."/>
            <person name="Guillou S."/>
            <person name="Cros-Aarteil S."/>
            <person name="Calhoun S."/>
            <person name="Haridas S."/>
            <person name="Kuo A."/>
            <person name="Mondo S."/>
            <person name="Pangilinan J."/>
            <person name="Riley R."/>
            <person name="Labutti K."/>
            <person name="Andreopoulos B."/>
            <person name="Lipzen A."/>
            <person name="Chen C."/>
            <person name="Yanf M."/>
            <person name="Daum C."/>
            <person name="Ng V."/>
            <person name="Clum A."/>
            <person name="Steindorff A."/>
            <person name="Ohm R."/>
            <person name="Martin F."/>
            <person name="Silar P."/>
            <person name="Natvig D."/>
            <person name="Lalanne C."/>
            <person name="Gautier V."/>
            <person name="Ament-Velasquez S.L."/>
            <person name="Kruys A."/>
            <person name="Hutchinson M.I."/>
            <person name="Powell A.J."/>
            <person name="Barry K."/>
            <person name="Miller A.N."/>
            <person name="Grigoriev I.V."/>
            <person name="Debuchy R."/>
            <person name="Gladieux P."/>
            <person name="Thoren M.H."/>
            <person name="Johannesson H."/>
        </authorList>
    </citation>
    <scope>NUCLEOTIDE SEQUENCE</scope>
    <source>
        <strain evidence="15">PSN4</strain>
    </source>
</reference>